<feature type="transmembrane region" description="Helical" evidence="1">
    <location>
        <begin position="74"/>
        <end position="94"/>
    </location>
</feature>
<keyword evidence="1" id="KW-0472">Membrane</keyword>
<dbReference type="EMBL" id="JH712519">
    <property type="protein sequence ID" value="EFO26228.1"/>
    <property type="molecule type" value="Genomic_DNA"/>
</dbReference>
<proteinExistence type="predicted"/>
<dbReference type="CTD" id="9939643"/>
<dbReference type="InParanoid" id="A0A1S0U7L2"/>
<dbReference type="KEGG" id="loa:LOAG_02254"/>
<evidence type="ECO:0000313" key="2">
    <source>
        <dbReference type="EMBL" id="EFO26228.1"/>
    </source>
</evidence>
<name>A0A1S0U7L2_LOALO</name>
<organism evidence="2">
    <name type="scientific">Loa loa</name>
    <name type="common">Eye worm</name>
    <name type="synonym">Filaria loa</name>
    <dbReference type="NCBI Taxonomy" id="7209"/>
    <lineage>
        <taxon>Eukaryota</taxon>
        <taxon>Metazoa</taxon>
        <taxon>Ecdysozoa</taxon>
        <taxon>Nematoda</taxon>
        <taxon>Chromadorea</taxon>
        <taxon>Rhabditida</taxon>
        <taxon>Spirurina</taxon>
        <taxon>Spiruromorpha</taxon>
        <taxon>Filarioidea</taxon>
        <taxon>Onchocercidae</taxon>
        <taxon>Loa</taxon>
    </lineage>
</organism>
<dbReference type="RefSeq" id="XP_003137840.1">
    <property type="nucleotide sequence ID" value="XM_003137792.1"/>
</dbReference>
<reference evidence="2" key="1">
    <citation type="submission" date="2012-04" db="EMBL/GenBank/DDBJ databases">
        <title>The Genome Sequence of Loa loa.</title>
        <authorList>
            <consortium name="The Broad Institute Genome Sequencing Platform"/>
            <consortium name="Broad Institute Genome Sequencing Center for Infectious Disease"/>
            <person name="Nutman T.B."/>
            <person name="Fink D.L."/>
            <person name="Russ C."/>
            <person name="Young S."/>
            <person name="Zeng Q."/>
            <person name="Gargeya S."/>
            <person name="Alvarado L."/>
            <person name="Berlin A."/>
            <person name="Chapman S.B."/>
            <person name="Chen Z."/>
            <person name="Freedman E."/>
            <person name="Gellesch M."/>
            <person name="Goldberg J."/>
            <person name="Griggs A."/>
            <person name="Gujja S."/>
            <person name="Heilman E.R."/>
            <person name="Heiman D."/>
            <person name="Howarth C."/>
            <person name="Mehta T."/>
            <person name="Neiman D."/>
            <person name="Pearson M."/>
            <person name="Roberts A."/>
            <person name="Saif S."/>
            <person name="Shea T."/>
            <person name="Shenoy N."/>
            <person name="Sisk P."/>
            <person name="Stolte C."/>
            <person name="Sykes S."/>
            <person name="White J."/>
            <person name="Yandava C."/>
            <person name="Haas B."/>
            <person name="Henn M.R."/>
            <person name="Nusbaum C."/>
            <person name="Birren B."/>
        </authorList>
    </citation>
    <scope>NUCLEOTIDE SEQUENCE [LARGE SCALE GENOMIC DNA]</scope>
</reference>
<accession>A0A1S0U7L2</accession>
<dbReference type="AlphaFoldDB" id="A0A1S0U7L2"/>
<gene>
    <name evidence="2" type="ORF">LOAG_02254</name>
</gene>
<keyword evidence="1" id="KW-1133">Transmembrane helix</keyword>
<dbReference type="GeneID" id="9939643"/>
<keyword evidence="1" id="KW-0812">Transmembrane</keyword>
<evidence type="ECO:0000256" key="1">
    <source>
        <dbReference type="SAM" id="Phobius"/>
    </source>
</evidence>
<protein>
    <submittedName>
        <fullName evidence="2">Uncharacterized protein</fullName>
    </submittedName>
</protein>
<sequence>MKKAKEFSRRNENREGNRVRRRMDLLEMLRCAMNEERQKFLTSFRKKKGKKDEEEKEALPACFVNSFKTSFANVVLMIVLIASTLFVGRIASFFDKIVLLELLNE</sequence>